<evidence type="ECO:0000256" key="2">
    <source>
        <dbReference type="ARBA" id="ARBA00022676"/>
    </source>
</evidence>
<dbReference type="GO" id="GO:0016757">
    <property type="term" value="F:glycosyltransferase activity"/>
    <property type="evidence" value="ECO:0007669"/>
    <property type="project" value="UniProtKB-KW"/>
</dbReference>
<evidence type="ECO:0000256" key="3">
    <source>
        <dbReference type="ARBA" id="ARBA00022679"/>
    </source>
</evidence>
<reference evidence="5 6" key="1">
    <citation type="journal article" date="2016" name="Nat. Commun.">
        <title>Thousands of microbial genomes shed light on interconnected biogeochemical processes in an aquifer system.</title>
        <authorList>
            <person name="Anantharaman K."/>
            <person name="Brown C.T."/>
            <person name="Hug L.A."/>
            <person name="Sharon I."/>
            <person name="Castelle C.J."/>
            <person name="Probst A.J."/>
            <person name="Thomas B.C."/>
            <person name="Singh A."/>
            <person name="Wilkins M.J."/>
            <person name="Karaoz U."/>
            <person name="Brodie E.L."/>
            <person name="Williams K.H."/>
            <person name="Hubbard S.S."/>
            <person name="Banfield J.F."/>
        </authorList>
    </citation>
    <scope>NUCLEOTIDE SEQUENCE [LARGE SCALE GENOMIC DNA]</scope>
</reference>
<dbReference type="Gene3D" id="3.90.550.10">
    <property type="entry name" value="Spore Coat Polysaccharide Biosynthesis Protein SpsA, Chain A"/>
    <property type="match status" value="1"/>
</dbReference>
<comment type="caution">
    <text evidence="5">The sequence shown here is derived from an EMBL/GenBank/DDBJ whole genome shotgun (WGS) entry which is preliminary data.</text>
</comment>
<evidence type="ECO:0000313" key="5">
    <source>
        <dbReference type="EMBL" id="OGH80570.1"/>
    </source>
</evidence>
<evidence type="ECO:0000313" key="6">
    <source>
        <dbReference type="Proteomes" id="UP000178726"/>
    </source>
</evidence>
<feature type="domain" description="Glycosyltransferase 2-like" evidence="4">
    <location>
        <begin position="9"/>
        <end position="125"/>
    </location>
</feature>
<evidence type="ECO:0000256" key="1">
    <source>
        <dbReference type="ARBA" id="ARBA00006739"/>
    </source>
</evidence>
<evidence type="ECO:0000259" key="4">
    <source>
        <dbReference type="Pfam" id="PF00535"/>
    </source>
</evidence>
<organism evidence="5 6">
    <name type="scientific">Candidatus Magasanikbacteria bacterium RIFCSPLOWO2_02_FULL_44_11</name>
    <dbReference type="NCBI Taxonomy" id="1798689"/>
    <lineage>
        <taxon>Bacteria</taxon>
        <taxon>Candidatus Magasanikiibacteriota</taxon>
    </lineage>
</organism>
<dbReference type="PANTHER" id="PTHR43179">
    <property type="entry name" value="RHAMNOSYLTRANSFERASE WBBL"/>
    <property type="match status" value="1"/>
</dbReference>
<gene>
    <name evidence="5" type="ORF">A3I29_03950</name>
</gene>
<keyword evidence="3" id="KW-0808">Transferase</keyword>
<dbReference type="InterPro" id="IPR029044">
    <property type="entry name" value="Nucleotide-diphossugar_trans"/>
</dbReference>
<dbReference type="InterPro" id="IPR001173">
    <property type="entry name" value="Glyco_trans_2-like"/>
</dbReference>
<dbReference type="EMBL" id="MFQK01000039">
    <property type="protein sequence ID" value="OGH80570.1"/>
    <property type="molecule type" value="Genomic_DNA"/>
</dbReference>
<dbReference type="Pfam" id="PF00535">
    <property type="entry name" value="Glycos_transf_2"/>
    <property type="match status" value="1"/>
</dbReference>
<dbReference type="AlphaFoldDB" id="A0A1F6NA14"/>
<protein>
    <recommendedName>
        <fullName evidence="4">Glycosyltransferase 2-like domain-containing protein</fullName>
    </recommendedName>
</protein>
<dbReference type="Proteomes" id="UP000178726">
    <property type="component" value="Unassembled WGS sequence"/>
</dbReference>
<accession>A0A1F6NA14</accession>
<dbReference type="CDD" id="cd04186">
    <property type="entry name" value="GT_2_like_c"/>
    <property type="match status" value="1"/>
</dbReference>
<comment type="similarity">
    <text evidence="1">Belongs to the glycosyltransferase 2 family.</text>
</comment>
<name>A0A1F6NA14_9BACT</name>
<dbReference type="STRING" id="1798689.A3I29_03950"/>
<proteinExistence type="inferred from homology"/>
<keyword evidence="2" id="KW-0328">Glycosyltransferase</keyword>
<dbReference type="PANTHER" id="PTHR43179:SF12">
    <property type="entry name" value="GALACTOFURANOSYLTRANSFERASE GLFT2"/>
    <property type="match status" value="1"/>
</dbReference>
<dbReference type="SUPFAM" id="SSF53448">
    <property type="entry name" value="Nucleotide-diphospho-sugar transferases"/>
    <property type="match status" value="1"/>
</dbReference>
<sequence>MAKLVVQLVTWNGAKYLPFLLASLRSQTFKDWELVIWDNHSTDTTIATLKNELAHFPVSHRLIENDNNYGFTKGHNALFSSGKSDLVLLLNQDIILAEDCFEKLCAALDHNPTLAAVAPRLMRWDFSKAGQPGEKTNQLDSLGLQVLRSRRVIERSAGLSWDAIKIKLASQTLLPAFGVSGALPMYRRSALTKIQFSDGTLFDESYHSYKEDIDVAYRLRSAGFEAATVLSSVAWHDRSVAGPTALTDRAAAKNKFSQSSQVQLLSYINHLATLYKNEYWQNLLLDFPWIIWYELKKFIYYIMFEPAVLKGLGELWKGRLAMKQKKTKITAKRDIGWREMRTWWL</sequence>